<gene>
    <name evidence="2" type="ORF">OVA965_LOCUS17273</name>
    <name evidence="3" type="ORF">TMI583_LOCUS17284</name>
</gene>
<feature type="non-terminal residue" evidence="3">
    <location>
        <position position="1"/>
    </location>
</feature>
<organism evidence="3 4">
    <name type="scientific">Didymodactylos carnosus</name>
    <dbReference type="NCBI Taxonomy" id="1234261"/>
    <lineage>
        <taxon>Eukaryota</taxon>
        <taxon>Metazoa</taxon>
        <taxon>Spiralia</taxon>
        <taxon>Gnathifera</taxon>
        <taxon>Rotifera</taxon>
        <taxon>Eurotatoria</taxon>
        <taxon>Bdelloidea</taxon>
        <taxon>Philodinida</taxon>
        <taxon>Philodinidae</taxon>
        <taxon>Didymodactylos</taxon>
    </lineage>
</organism>
<accession>A0A8S2JW61</accession>
<feature type="compositionally biased region" description="Low complexity" evidence="1">
    <location>
        <begin position="56"/>
        <end position="70"/>
    </location>
</feature>
<feature type="compositionally biased region" description="Low complexity" evidence="1">
    <location>
        <begin position="416"/>
        <end position="445"/>
    </location>
</feature>
<dbReference type="EMBL" id="CAJNOK010008238">
    <property type="protein sequence ID" value="CAF1058076.1"/>
    <property type="molecule type" value="Genomic_DNA"/>
</dbReference>
<dbReference type="Proteomes" id="UP000682733">
    <property type="component" value="Unassembled WGS sequence"/>
</dbReference>
<protein>
    <submittedName>
        <fullName evidence="3">Uncharacterized protein</fullName>
    </submittedName>
</protein>
<dbReference type="EMBL" id="CAJOBA010008253">
    <property type="protein sequence ID" value="CAF3823998.1"/>
    <property type="molecule type" value="Genomic_DNA"/>
</dbReference>
<evidence type="ECO:0000256" key="1">
    <source>
        <dbReference type="SAM" id="MobiDB-lite"/>
    </source>
</evidence>
<feature type="region of interest" description="Disordered" evidence="1">
    <location>
        <begin position="52"/>
        <end position="74"/>
    </location>
</feature>
<dbReference type="Proteomes" id="UP000677228">
    <property type="component" value="Unassembled WGS sequence"/>
</dbReference>
<reference evidence="3" key="1">
    <citation type="submission" date="2021-02" db="EMBL/GenBank/DDBJ databases">
        <authorList>
            <person name="Nowell W R."/>
        </authorList>
    </citation>
    <scope>NUCLEOTIDE SEQUENCE</scope>
</reference>
<feature type="compositionally biased region" description="Low complexity" evidence="1">
    <location>
        <begin position="379"/>
        <end position="407"/>
    </location>
</feature>
<sequence>MDRPQLSTHNSLAGGITPHGVIPTGLGIPVPFSTPIRKRIFRRFLHQRIENQAPVSTSSSSTTTRATITSPDNPSNNACPFNSVGATYFSQYNVITTGDFSSTSDVENQTIVCGSLKSNQANYCIHIDQNNFNAKSPCLEINGALPSGGGSPNVQVGSVSVGSNPVHTLTKKGTTQYQIDQLQFNLNGGNQGATAFVDSNLPSKCAAITSGLQTLSSSLFQITPNNNATIPSGQPSPLNLNVNNVDSNGIAIFNLSGSSVLANKYVQQIQININNANCKFILINLYGTAVNFNQGNLVGSWITNLNGRAKTLWNCPQATTMNLQQNLQGALLAPNAVVQASSNIDGATAVKSLTTQSELHNPPIQFPCLAAVEKAPVSTLSSTTPKATTTSTVAPTTTTSTTSTTTKKQAPINAEAPVSTSSSTTPKATTTSTVAPTTTTTTTTT</sequence>
<comment type="caution">
    <text evidence="3">The sequence shown here is derived from an EMBL/GenBank/DDBJ whole genome shotgun (WGS) entry which is preliminary data.</text>
</comment>
<feature type="region of interest" description="Disordered" evidence="1">
    <location>
        <begin position="379"/>
        <end position="445"/>
    </location>
</feature>
<dbReference type="AlphaFoldDB" id="A0A8S2JW61"/>
<name>A0A8S2JW61_9BILA</name>
<evidence type="ECO:0000313" key="3">
    <source>
        <dbReference type="EMBL" id="CAF3823998.1"/>
    </source>
</evidence>
<proteinExistence type="predicted"/>
<evidence type="ECO:0000313" key="4">
    <source>
        <dbReference type="Proteomes" id="UP000682733"/>
    </source>
</evidence>
<evidence type="ECO:0000313" key="2">
    <source>
        <dbReference type="EMBL" id="CAF1058076.1"/>
    </source>
</evidence>